<dbReference type="InterPro" id="IPR000515">
    <property type="entry name" value="MetI-like"/>
</dbReference>
<evidence type="ECO:0000256" key="1">
    <source>
        <dbReference type="ARBA" id="ARBA00004429"/>
    </source>
</evidence>
<dbReference type="PROSITE" id="PS50928">
    <property type="entry name" value="ABC_TM1"/>
    <property type="match status" value="1"/>
</dbReference>
<dbReference type="PANTHER" id="PTHR30133:SF2">
    <property type="entry name" value="ARGININE ABC TRANSPORTER PERMEASE PROTEIN ARTQ"/>
    <property type="match status" value="1"/>
</dbReference>
<dbReference type="Pfam" id="PF00528">
    <property type="entry name" value="BPD_transp_1"/>
    <property type="match status" value="1"/>
</dbReference>
<keyword evidence="12" id="KW-1185">Reference proteome</keyword>
<evidence type="ECO:0000313" key="11">
    <source>
        <dbReference type="EMBL" id="MBB6212194.1"/>
    </source>
</evidence>
<sequence length="230" mass="24809">MDPFWSYGLMIAGGAGWTLALILAVIPVGIVLGLLGAAAKLSSWRVLRLGAETYTTFIRAMPELLVIFLVFFGGARAFNWLLAAVGFPEIQIDFNPFLAGVIALGVVQGAFATEVFRAALLAVPAGQIEAAQACGFSRWQTFRFVTLPQVWRLALPGLGNLLQILIKDTALISVVGLADIMRNAQIASGATKQPFTFLLLAAAVYLLFTTVATAVMMLLERRANHAWRRA</sequence>
<comment type="subcellular location">
    <subcellularLocation>
        <location evidence="1">Cell inner membrane</location>
        <topology evidence="1">Multi-pass membrane protein</topology>
    </subcellularLocation>
    <subcellularLocation>
        <location evidence="9">Cell membrane</location>
        <topology evidence="9">Multi-pass membrane protein</topology>
    </subcellularLocation>
</comment>
<dbReference type="NCBIfam" id="TIGR01726">
    <property type="entry name" value="HEQRo_perm_3TM"/>
    <property type="match status" value="1"/>
</dbReference>
<evidence type="ECO:0000256" key="9">
    <source>
        <dbReference type="RuleBase" id="RU363032"/>
    </source>
</evidence>
<evidence type="ECO:0000256" key="3">
    <source>
        <dbReference type="ARBA" id="ARBA00022448"/>
    </source>
</evidence>
<dbReference type="SUPFAM" id="SSF161098">
    <property type="entry name" value="MetI-like"/>
    <property type="match status" value="1"/>
</dbReference>
<dbReference type="Proteomes" id="UP000544872">
    <property type="component" value="Unassembled WGS sequence"/>
</dbReference>
<organism evidence="11 12">
    <name type="scientific">Novispirillum itersonii</name>
    <name type="common">Aquaspirillum itersonii</name>
    <dbReference type="NCBI Taxonomy" id="189"/>
    <lineage>
        <taxon>Bacteria</taxon>
        <taxon>Pseudomonadati</taxon>
        <taxon>Pseudomonadota</taxon>
        <taxon>Alphaproteobacteria</taxon>
        <taxon>Rhodospirillales</taxon>
        <taxon>Novispirillaceae</taxon>
        <taxon>Novispirillum</taxon>
    </lineage>
</organism>
<dbReference type="Gene3D" id="1.10.3720.10">
    <property type="entry name" value="MetI-like"/>
    <property type="match status" value="1"/>
</dbReference>
<comment type="similarity">
    <text evidence="2">Belongs to the binding-protein-dependent transport system permease family. HisMQ subfamily.</text>
</comment>
<dbReference type="AlphaFoldDB" id="A0A7X0DPC1"/>
<evidence type="ECO:0000259" key="10">
    <source>
        <dbReference type="PROSITE" id="PS50928"/>
    </source>
</evidence>
<evidence type="ECO:0000256" key="6">
    <source>
        <dbReference type="ARBA" id="ARBA00022692"/>
    </source>
</evidence>
<comment type="caution">
    <text evidence="11">The sequence shown here is derived from an EMBL/GenBank/DDBJ whole genome shotgun (WGS) entry which is preliminary data.</text>
</comment>
<dbReference type="GO" id="GO:0043190">
    <property type="term" value="C:ATP-binding cassette (ABC) transporter complex"/>
    <property type="evidence" value="ECO:0007669"/>
    <property type="project" value="InterPro"/>
</dbReference>
<dbReference type="InterPro" id="IPR035906">
    <property type="entry name" value="MetI-like_sf"/>
</dbReference>
<feature type="transmembrane region" description="Helical" evidence="9">
    <location>
        <begin position="153"/>
        <end position="177"/>
    </location>
</feature>
<dbReference type="InterPro" id="IPR010065">
    <property type="entry name" value="AA_ABC_transptr_permease_3TM"/>
</dbReference>
<evidence type="ECO:0000256" key="2">
    <source>
        <dbReference type="ARBA" id="ARBA00010072"/>
    </source>
</evidence>
<name>A0A7X0DPC1_NOVIT</name>
<dbReference type="InterPro" id="IPR051613">
    <property type="entry name" value="ABC_transp_permease_HisMQ"/>
</dbReference>
<dbReference type="RefSeq" id="WP_184265705.1">
    <property type="nucleotide sequence ID" value="NZ_JACIIX010000018.1"/>
</dbReference>
<protein>
    <submittedName>
        <fullName evidence="11">His/Glu/Gln/Arg/opine family amino acid ABC transporter permease subunit</fullName>
    </submittedName>
</protein>
<feature type="transmembrane region" description="Helical" evidence="9">
    <location>
        <begin position="197"/>
        <end position="219"/>
    </location>
</feature>
<evidence type="ECO:0000313" key="12">
    <source>
        <dbReference type="Proteomes" id="UP000544872"/>
    </source>
</evidence>
<evidence type="ECO:0000256" key="5">
    <source>
        <dbReference type="ARBA" id="ARBA00022519"/>
    </source>
</evidence>
<keyword evidence="7 9" id="KW-1133">Transmembrane helix</keyword>
<feature type="transmembrane region" description="Helical" evidence="9">
    <location>
        <begin position="94"/>
        <end position="112"/>
    </location>
</feature>
<keyword evidence="5" id="KW-0997">Cell inner membrane</keyword>
<evidence type="ECO:0000256" key="7">
    <source>
        <dbReference type="ARBA" id="ARBA00022989"/>
    </source>
</evidence>
<evidence type="ECO:0000256" key="8">
    <source>
        <dbReference type="ARBA" id="ARBA00023136"/>
    </source>
</evidence>
<keyword evidence="6 9" id="KW-0812">Transmembrane</keyword>
<feature type="transmembrane region" description="Helical" evidence="9">
    <location>
        <begin position="60"/>
        <end position="82"/>
    </location>
</feature>
<reference evidence="11 12" key="1">
    <citation type="submission" date="2020-08" db="EMBL/GenBank/DDBJ databases">
        <title>Genomic Encyclopedia of Type Strains, Phase IV (KMG-IV): sequencing the most valuable type-strain genomes for metagenomic binning, comparative biology and taxonomic classification.</title>
        <authorList>
            <person name="Goeker M."/>
        </authorList>
    </citation>
    <scope>NUCLEOTIDE SEQUENCE [LARGE SCALE GENOMIC DNA]</scope>
    <source>
        <strain evidence="11 12">DSM 11590</strain>
    </source>
</reference>
<dbReference type="CDD" id="cd06261">
    <property type="entry name" value="TM_PBP2"/>
    <property type="match status" value="1"/>
</dbReference>
<feature type="transmembrane region" description="Helical" evidence="9">
    <location>
        <begin position="15"/>
        <end position="39"/>
    </location>
</feature>
<dbReference type="PANTHER" id="PTHR30133">
    <property type="entry name" value="CATIONIC AMINO ACID TRANSPORTER, MEMBRANE COMPONENT"/>
    <property type="match status" value="1"/>
</dbReference>
<accession>A0A7X0DPC1</accession>
<dbReference type="GO" id="GO:0022857">
    <property type="term" value="F:transmembrane transporter activity"/>
    <property type="evidence" value="ECO:0007669"/>
    <property type="project" value="InterPro"/>
</dbReference>
<proteinExistence type="inferred from homology"/>
<feature type="domain" description="ABC transmembrane type-1" evidence="10">
    <location>
        <begin position="15"/>
        <end position="216"/>
    </location>
</feature>
<gene>
    <name evidence="11" type="ORF">FHS48_003643</name>
</gene>
<keyword evidence="4" id="KW-1003">Cell membrane</keyword>
<evidence type="ECO:0000256" key="4">
    <source>
        <dbReference type="ARBA" id="ARBA00022475"/>
    </source>
</evidence>
<dbReference type="EMBL" id="JACIIX010000018">
    <property type="protein sequence ID" value="MBB6212194.1"/>
    <property type="molecule type" value="Genomic_DNA"/>
</dbReference>
<keyword evidence="8 9" id="KW-0472">Membrane</keyword>
<keyword evidence="3 9" id="KW-0813">Transport</keyword>